<name>A0A921QA64_SORBI</name>
<dbReference type="Pfam" id="PF00764">
    <property type="entry name" value="Arginosuc_synth"/>
    <property type="match status" value="1"/>
</dbReference>
<evidence type="ECO:0000313" key="5">
    <source>
        <dbReference type="EMBL" id="KAG0518329.1"/>
    </source>
</evidence>
<dbReference type="Gene3D" id="3.40.50.620">
    <property type="entry name" value="HUPs"/>
    <property type="match status" value="1"/>
</dbReference>
<keyword evidence="3" id="KW-0067">ATP-binding</keyword>
<evidence type="ECO:0000256" key="2">
    <source>
        <dbReference type="ARBA" id="ARBA00022741"/>
    </source>
</evidence>
<dbReference type="AlphaFoldDB" id="A0A921QA64"/>
<gene>
    <name evidence="5" type="ORF">BDA96_09G166700</name>
</gene>
<dbReference type="GO" id="GO:0005524">
    <property type="term" value="F:ATP binding"/>
    <property type="evidence" value="ECO:0007669"/>
    <property type="project" value="UniProtKB-KW"/>
</dbReference>
<dbReference type="GO" id="GO:0006526">
    <property type="term" value="P:L-arginine biosynthetic process"/>
    <property type="evidence" value="ECO:0007669"/>
    <property type="project" value="InterPro"/>
</dbReference>
<dbReference type="SUPFAM" id="SSF52402">
    <property type="entry name" value="Adenine nucleotide alpha hydrolases-like"/>
    <property type="match status" value="1"/>
</dbReference>
<dbReference type="InterPro" id="IPR014729">
    <property type="entry name" value="Rossmann-like_a/b/a_fold"/>
</dbReference>
<reference evidence="5" key="1">
    <citation type="journal article" date="2019" name="BMC Genomics">
        <title>A new reference genome for Sorghum bicolor reveals high levels of sequence similarity between sweet and grain genotypes: implications for the genetics of sugar metabolism.</title>
        <authorList>
            <person name="Cooper E.A."/>
            <person name="Brenton Z.W."/>
            <person name="Flinn B.S."/>
            <person name="Jenkins J."/>
            <person name="Shu S."/>
            <person name="Flowers D."/>
            <person name="Luo F."/>
            <person name="Wang Y."/>
            <person name="Xia P."/>
            <person name="Barry K."/>
            <person name="Daum C."/>
            <person name="Lipzen A."/>
            <person name="Yoshinaga Y."/>
            <person name="Schmutz J."/>
            <person name="Saski C."/>
            <person name="Vermerris W."/>
            <person name="Kresovich S."/>
        </authorList>
    </citation>
    <scope>NUCLEOTIDE SEQUENCE</scope>
</reference>
<dbReference type="EMBL" id="CM027688">
    <property type="protein sequence ID" value="KAG0518328.1"/>
    <property type="molecule type" value="Genomic_DNA"/>
</dbReference>
<keyword evidence="2" id="KW-0547">Nucleotide-binding</keyword>
<organism evidence="5 6">
    <name type="scientific">Sorghum bicolor</name>
    <name type="common">Sorghum</name>
    <name type="synonym">Sorghum vulgare</name>
    <dbReference type="NCBI Taxonomy" id="4558"/>
    <lineage>
        <taxon>Eukaryota</taxon>
        <taxon>Viridiplantae</taxon>
        <taxon>Streptophyta</taxon>
        <taxon>Embryophyta</taxon>
        <taxon>Tracheophyta</taxon>
        <taxon>Spermatophyta</taxon>
        <taxon>Magnoliopsida</taxon>
        <taxon>Liliopsida</taxon>
        <taxon>Poales</taxon>
        <taxon>Poaceae</taxon>
        <taxon>PACMAD clade</taxon>
        <taxon>Panicoideae</taxon>
        <taxon>Andropogonodae</taxon>
        <taxon>Andropogoneae</taxon>
        <taxon>Sorghinae</taxon>
        <taxon>Sorghum</taxon>
    </lineage>
</organism>
<dbReference type="InterPro" id="IPR048267">
    <property type="entry name" value="Arginosuc_syn_N"/>
</dbReference>
<feature type="domain" description="Arginosuccinate synthase-like N-terminal" evidence="4">
    <location>
        <begin position="5"/>
        <end position="86"/>
    </location>
</feature>
<accession>A0A921QA64</accession>
<sequence length="88" mass="9321">MAKGAIELERLDNKAKASGACQLVVKDLKEESVSEYIYPCLHAGAVYERKYLLGTSMAMPVIAKAMVDVAKEVGADSLARGCTGKGSL</sequence>
<proteinExistence type="predicted"/>
<evidence type="ECO:0000256" key="3">
    <source>
        <dbReference type="ARBA" id="ARBA00022840"/>
    </source>
</evidence>
<comment type="caution">
    <text evidence="5">The sequence shown here is derived from an EMBL/GenBank/DDBJ whole genome shotgun (WGS) entry which is preliminary data.</text>
</comment>
<dbReference type="PANTHER" id="PTHR11587:SF2">
    <property type="entry name" value="ARGININOSUCCINATE SYNTHASE"/>
    <property type="match status" value="1"/>
</dbReference>
<evidence type="ECO:0000313" key="6">
    <source>
        <dbReference type="Proteomes" id="UP000807115"/>
    </source>
</evidence>
<dbReference type="EMBL" id="CM027688">
    <property type="protein sequence ID" value="KAG0518329.1"/>
    <property type="molecule type" value="Genomic_DNA"/>
</dbReference>
<evidence type="ECO:0000259" key="4">
    <source>
        <dbReference type="Pfam" id="PF00764"/>
    </source>
</evidence>
<dbReference type="Proteomes" id="UP000807115">
    <property type="component" value="Chromosome 9"/>
</dbReference>
<keyword evidence="1" id="KW-0436">Ligase</keyword>
<protein>
    <recommendedName>
        <fullName evidence="4">Arginosuccinate synthase-like N-terminal domain-containing protein</fullName>
    </recommendedName>
</protein>
<dbReference type="PANTHER" id="PTHR11587">
    <property type="entry name" value="ARGININOSUCCINATE SYNTHASE"/>
    <property type="match status" value="1"/>
</dbReference>
<dbReference type="GO" id="GO:0004055">
    <property type="term" value="F:argininosuccinate synthase activity"/>
    <property type="evidence" value="ECO:0007669"/>
    <property type="project" value="InterPro"/>
</dbReference>
<reference evidence="5" key="2">
    <citation type="submission" date="2020-10" db="EMBL/GenBank/DDBJ databases">
        <authorList>
            <person name="Cooper E.A."/>
            <person name="Brenton Z.W."/>
            <person name="Flinn B.S."/>
            <person name="Jenkins J."/>
            <person name="Shu S."/>
            <person name="Flowers D."/>
            <person name="Luo F."/>
            <person name="Wang Y."/>
            <person name="Xia P."/>
            <person name="Barry K."/>
            <person name="Daum C."/>
            <person name="Lipzen A."/>
            <person name="Yoshinaga Y."/>
            <person name="Schmutz J."/>
            <person name="Saski C."/>
            <person name="Vermerris W."/>
            <person name="Kresovich S."/>
        </authorList>
    </citation>
    <scope>NUCLEOTIDE SEQUENCE</scope>
</reference>
<evidence type="ECO:0000256" key="1">
    <source>
        <dbReference type="ARBA" id="ARBA00022598"/>
    </source>
</evidence>
<dbReference type="InterPro" id="IPR001518">
    <property type="entry name" value="Arginosuc_synth"/>
</dbReference>